<dbReference type="SUPFAM" id="SSF56655">
    <property type="entry name" value="Carbohydrate phosphatase"/>
    <property type="match status" value="1"/>
</dbReference>
<evidence type="ECO:0000256" key="5">
    <source>
        <dbReference type="ARBA" id="ARBA00022842"/>
    </source>
</evidence>
<name>A0A1Z4LNT9_9CYAN</name>
<feature type="binding site" evidence="6">
    <location>
        <position position="229"/>
    </location>
    <ligand>
        <name>Mg(2+)</name>
        <dbReference type="ChEBI" id="CHEBI:18420"/>
        <label>1</label>
        <note>catalytic</note>
    </ligand>
</feature>
<dbReference type="InterPro" id="IPR051090">
    <property type="entry name" value="Inositol_monoP_superfamily"/>
</dbReference>
<accession>A0A1Z4LNT9</accession>
<dbReference type="AlphaFoldDB" id="A0A1Z4LNT9"/>
<evidence type="ECO:0000313" key="7">
    <source>
        <dbReference type="EMBL" id="BAY82887.1"/>
    </source>
</evidence>
<feature type="binding site" evidence="6">
    <location>
        <position position="100"/>
    </location>
    <ligand>
        <name>Mg(2+)</name>
        <dbReference type="ChEBI" id="CHEBI:18420"/>
        <label>1</label>
        <note>catalytic</note>
    </ligand>
</feature>
<reference evidence="7 8" key="1">
    <citation type="submission" date="2017-06" db="EMBL/GenBank/DDBJ databases">
        <title>Genome sequencing of cyanobaciteial culture collection at National Institute for Environmental Studies (NIES).</title>
        <authorList>
            <person name="Hirose Y."/>
            <person name="Shimura Y."/>
            <person name="Fujisawa T."/>
            <person name="Nakamura Y."/>
            <person name="Kawachi M."/>
        </authorList>
    </citation>
    <scope>NUCLEOTIDE SEQUENCE [LARGE SCALE GENOMIC DNA]</scope>
    <source>
        <strain evidence="7 8">NIES-267</strain>
    </source>
</reference>
<keyword evidence="4" id="KW-0378">Hydrolase</keyword>
<keyword evidence="3 6" id="KW-0479">Metal-binding</keyword>
<dbReference type="GO" id="GO:0046872">
    <property type="term" value="F:metal ion binding"/>
    <property type="evidence" value="ECO:0007669"/>
    <property type="project" value="UniProtKB-KW"/>
</dbReference>
<dbReference type="GO" id="GO:0008441">
    <property type="term" value="F:3'(2'),5'-bisphosphate nucleotidase activity"/>
    <property type="evidence" value="ECO:0007669"/>
    <property type="project" value="TreeGrafter"/>
</dbReference>
<keyword evidence="5 6" id="KW-0460">Magnesium</keyword>
<dbReference type="CDD" id="cd01637">
    <property type="entry name" value="IMPase_like"/>
    <property type="match status" value="1"/>
</dbReference>
<dbReference type="PANTHER" id="PTHR43200">
    <property type="entry name" value="PHOSPHATASE"/>
    <property type="match status" value="1"/>
</dbReference>
<dbReference type="EMBL" id="AP018227">
    <property type="protein sequence ID" value="BAY82887.1"/>
    <property type="molecule type" value="Genomic_DNA"/>
</dbReference>
<keyword evidence="8" id="KW-1185">Reference proteome</keyword>
<proteinExistence type="inferred from homology"/>
<dbReference type="Pfam" id="PF00459">
    <property type="entry name" value="Inositol_P"/>
    <property type="match status" value="1"/>
</dbReference>
<feature type="binding site" evidence="6">
    <location>
        <position position="102"/>
    </location>
    <ligand>
        <name>Mg(2+)</name>
        <dbReference type="ChEBI" id="CHEBI:18420"/>
        <label>1</label>
        <note>catalytic</note>
    </ligand>
</feature>
<evidence type="ECO:0000256" key="1">
    <source>
        <dbReference type="ARBA" id="ARBA00001946"/>
    </source>
</evidence>
<evidence type="ECO:0000313" key="8">
    <source>
        <dbReference type="Proteomes" id="UP000218418"/>
    </source>
</evidence>
<dbReference type="PANTHER" id="PTHR43200:SF6">
    <property type="entry name" value="3'(2'),5'-BISPHOSPHATE NUCLEOTIDASE"/>
    <property type="match status" value="1"/>
</dbReference>
<organism evidence="7 8">
    <name type="scientific">Calothrix parasitica NIES-267</name>
    <dbReference type="NCBI Taxonomy" id="1973488"/>
    <lineage>
        <taxon>Bacteria</taxon>
        <taxon>Bacillati</taxon>
        <taxon>Cyanobacteriota</taxon>
        <taxon>Cyanophyceae</taxon>
        <taxon>Nostocales</taxon>
        <taxon>Calotrichaceae</taxon>
        <taxon>Calothrix</taxon>
    </lineage>
</organism>
<dbReference type="OrthoDB" id="526606at2"/>
<dbReference type="GO" id="GO:0000103">
    <property type="term" value="P:sulfate assimilation"/>
    <property type="evidence" value="ECO:0007669"/>
    <property type="project" value="TreeGrafter"/>
</dbReference>
<comment type="cofactor">
    <cofactor evidence="1 6">
        <name>Mg(2+)</name>
        <dbReference type="ChEBI" id="CHEBI:18420"/>
    </cofactor>
</comment>
<evidence type="ECO:0000256" key="4">
    <source>
        <dbReference type="ARBA" id="ARBA00022801"/>
    </source>
</evidence>
<sequence>MSSPRIILETLLPHLKAAAGYARFLQPKIAALPDKDGGESFFSAALTEADLAIQNFVEVALLGHFPNIRFYGEEYKSSPNTKYFRAVDFGEKDDYLITLDPIDGTKFYIDGHSNYQIILSILNTDDYEAVIAISPSEDIYFYALRGHGAFKGSLKMDLSECTPLQVDSNAELNILLGTAMNSLKPPLEDKYNIINAVDDYSSSIQRPNLNAILSGGLCGAVKRFGQFIDGGALAFLAREAGCKVTKIDGSALPTLNSCSDYKLPGLIIATSESIHQDILNAVRDYDSSN</sequence>
<evidence type="ECO:0000256" key="6">
    <source>
        <dbReference type="PIRSR" id="PIRSR600760-2"/>
    </source>
</evidence>
<feature type="binding site" evidence="6">
    <location>
        <position position="103"/>
    </location>
    <ligand>
        <name>Mg(2+)</name>
        <dbReference type="ChEBI" id="CHEBI:18420"/>
        <label>1</label>
        <note>catalytic</note>
    </ligand>
</feature>
<protein>
    <submittedName>
        <fullName evidence="7">Inositol monophosphatase</fullName>
    </submittedName>
</protein>
<dbReference type="InterPro" id="IPR000760">
    <property type="entry name" value="Inositol_monophosphatase-like"/>
</dbReference>
<dbReference type="Gene3D" id="3.30.540.10">
    <property type="entry name" value="Fructose-1,6-Bisphosphatase, subunit A, domain 1"/>
    <property type="match status" value="1"/>
</dbReference>
<evidence type="ECO:0000256" key="3">
    <source>
        <dbReference type="ARBA" id="ARBA00022723"/>
    </source>
</evidence>
<dbReference type="Gene3D" id="3.40.190.80">
    <property type="match status" value="1"/>
</dbReference>
<comment type="similarity">
    <text evidence="2">Belongs to the inositol monophosphatase superfamily.</text>
</comment>
<dbReference type="Proteomes" id="UP000218418">
    <property type="component" value="Chromosome"/>
</dbReference>
<feature type="binding site" evidence="6">
    <location>
        <position position="73"/>
    </location>
    <ligand>
        <name>Mg(2+)</name>
        <dbReference type="ChEBI" id="CHEBI:18420"/>
        <label>1</label>
        <note>catalytic</note>
    </ligand>
</feature>
<evidence type="ECO:0000256" key="2">
    <source>
        <dbReference type="ARBA" id="ARBA00009759"/>
    </source>
</evidence>
<gene>
    <name evidence="7" type="ORF">NIES267_23720</name>
</gene>